<gene>
    <name evidence="1" type="ORF">U5817_16720</name>
</gene>
<keyword evidence="2" id="KW-1185">Reference proteome</keyword>
<protein>
    <submittedName>
        <fullName evidence="1">Uncharacterized protein</fullName>
    </submittedName>
</protein>
<sequence>MFSSLRKDLSRKYCPRFGQIAIELGFITESQLTDALARQVREELSGQGHRLLGAILFDTDVLTAAQVEQVTTELFRRLRGADTAANDSARRRRCWSPRNIW</sequence>
<dbReference type="Proteomes" id="UP001626593">
    <property type="component" value="Chromosome"/>
</dbReference>
<evidence type="ECO:0000313" key="1">
    <source>
        <dbReference type="EMBL" id="WRL44848.1"/>
    </source>
</evidence>
<dbReference type="EMBL" id="CP141259">
    <property type="protein sequence ID" value="WRL44848.1"/>
    <property type="molecule type" value="Genomic_DNA"/>
</dbReference>
<name>A0ABZ1AL21_AROEV</name>
<accession>A0ABZ1AL21</accession>
<reference evidence="1 2" key="1">
    <citation type="submission" date="2023-12" db="EMBL/GenBank/DDBJ databases">
        <title>A. evansii MAY27, complete genome.</title>
        <authorList>
            <person name="Wang Y."/>
        </authorList>
    </citation>
    <scope>NUCLEOTIDE SEQUENCE [LARGE SCALE GENOMIC DNA]</scope>
    <source>
        <strain evidence="1 2">MAY27</strain>
    </source>
</reference>
<evidence type="ECO:0000313" key="2">
    <source>
        <dbReference type="Proteomes" id="UP001626593"/>
    </source>
</evidence>
<proteinExistence type="predicted"/>
<organism evidence="1 2">
    <name type="scientific">Aromatoleum evansii</name>
    <name type="common">Azoarcus evansii</name>
    <dbReference type="NCBI Taxonomy" id="59406"/>
    <lineage>
        <taxon>Bacteria</taxon>
        <taxon>Pseudomonadati</taxon>
        <taxon>Pseudomonadota</taxon>
        <taxon>Betaproteobacteria</taxon>
        <taxon>Rhodocyclales</taxon>
        <taxon>Rhodocyclaceae</taxon>
        <taxon>Aromatoleum</taxon>
    </lineage>
</organism>
<dbReference type="RefSeq" id="WP_407278135.1">
    <property type="nucleotide sequence ID" value="NZ_CP141259.1"/>
</dbReference>